<dbReference type="SUPFAM" id="SSF55785">
    <property type="entry name" value="PYP-like sensor domain (PAS domain)"/>
    <property type="match status" value="1"/>
</dbReference>
<dbReference type="EMBL" id="BMIQ01000002">
    <property type="protein sequence ID" value="GGD97038.1"/>
    <property type="molecule type" value="Genomic_DNA"/>
</dbReference>
<dbReference type="CDD" id="cd00130">
    <property type="entry name" value="PAS"/>
    <property type="match status" value="1"/>
</dbReference>
<evidence type="ECO:0000313" key="2">
    <source>
        <dbReference type="EMBL" id="GGD97038.1"/>
    </source>
</evidence>
<dbReference type="Pfam" id="PF08447">
    <property type="entry name" value="PAS_3"/>
    <property type="match status" value="1"/>
</dbReference>
<dbReference type="InterPro" id="IPR000014">
    <property type="entry name" value="PAS"/>
</dbReference>
<evidence type="ECO:0000313" key="3">
    <source>
        <dbReference type="Proteomes" id="UP000644699"/>
    </source>
</evidence>
<feature type="domain" description="PAS fold-3" evidence="1">
    <location>
        <begin position="19"/>
        <end position="98"/>
    </location>
</feature>
<dbReference type="Gene3D" id="3.30.450.20">
    <property type="entry name" value="PAS domain"/>
    <property type="match status" value="1"/>
</dbReference>
<comment type="caution">
    <text evidence="2">The sequence shown here is derived from an EMBL/GenBank/DDBJ whole genome shotgun (WGS) entry which is preliminary data.</text>
</comment>
<gene>
    <name evidence="2" type="ORF">GCM10011390_14750</name>
</gene>
<dbReference type="InterPro" id="IPR013655">
    <property type="entry name" value="PAS_fold_3"/>
</dbReference>
<dbReference type="AlphaFoldDB" id="A0A917E227"/>
<proteinExistence type="predicted"/>
<accession>A0A917E227</accession>
<dbReference type="Proteomes" id="UP000644699">
    <property type="component" value="Unassembled WGS sequence"/>
</dbReference>
<protein>
    <recommendedName>
        <fullName evidence="1">PAS fold-3 domain-containing protein</fullName>
    </recommendedName>
</protein>
<evidence type="ECO:0000259" key="1">
    <source>
        <dbReference type="Pfam" id="PF08447"/>
    </source>
</evidence>
<sequence length="216" mass="23697">MSVSSMIGHALTDEDGRFLSVDANFCEVLQMPSAELTACSLLDVTYREDRGHNIADLDRLRLTGEAFVIRKRYVRPSGKLVWVENHVSLFRDGLGPPRLIAASRELVGDDVARARARPLLRFEDLAPHLHAAFRDALVEALERHAAQGSFPLVGDTLSATSVDTLVRIANSLMEAYDETALDDDPATRKLIEAVLLHVGRRLTEGASALRFGTGAH</sequence>
<keyword evidence="3" id="KW-1185">Reference proteome</keyword>
<reference evidence="2" key="2">
    <citation type="submission" date="2020-09" db="EMBL/GenBank/DDBJ databases">
        <authorList>
            <person name="Sun Q."/>
            <person name="Zhou Y."/>
        </authorList>
    </citation>
    <scope>NUCLEOTIDE SEQUENCE</scope>
    <source>
        <strain evidence="2">CGMCC 1.15367</strain>
    </source>
</reference>
<name>A0A917E227_9HYPH</name>
<dbReference type="NCBIfam" id="TIGR00229">
    <property type="entry name" value="sensory_box"/>
    <property type="match status" value="1"/>
</dbReference>
<reference evidence="2" key="1">
    <citation type="journal article" date="2014" name="Int. J. Syst. Evol. Microbiol.">
        <title>Complete genome sequence of Corynebacterium casei LMG S-19264T (=DSM 44701T), isolated from a smear-ripened cheese.</title>
        <authorList>
            <consortium name="US DOE Joint Genome Institute (JGI-PGF)"/>
            <person name="Walter F."/>
            <person name="Albersmeier A."/>
            <person name="Kalinowski J."/>
            <person name="Ruckert C."/>
        </authorList>
    </citation>
    <scope>NUCLEOTIDE SEQUENCE</scope>
    <source>
        <strain evidence="2">CGMCC 1.15367</strain>
    </source>
</reference>
<dbReference type="RefSeq" id="WP_188907589.1">
    <property type="nucleotide sequence ID" value="NZ_BMIQ01000002.1"/>
</dbReference>
<dbReference type="InterPro" id="IPR035965">
    <property type="entry name" value="PAS-like_dom_sf"/>
</dbReference>
<organism evidence="2 3">
    <name type="scientific">Aureimonas endophytica</name>
    <dbReference type="NCBI Taxonomy" id="2027858"/>
    <lineage>
        <taxon>Bacteria</taxon>
        <taxon>Pseudomonadati</taxon>
        <taxon>Pseudomonadota</taxon>
        <taxon>Alphaproteobacteria</taxon>
        <taxon>Hyphomicrobiales</taxon>
        <taxon>Aurantimonadaceae</taxon>
        <taxon>Aureimonas</taxon>
    </lineage>
</organism>